<dbReference type="Pfam" id="PF01833">
    <property type="entry name" value="TIG"/>
    <property type="match status" value="3"/>
</dbReference>
<dbReference type="RefSeq" id="WP_379012128.1">
    <property type="nucleotide sequence ID" value="NZ_JBHSDC010000002.1"/>
</dbReference>
<dbReference type="InterPro" id="IPR014756">
    <property type="entry name" value="Ig_E-set"/>
</dbReference>
<keyword evidence="1" id="KW-0732">Signal</keyword>
<dbReference type="SUPFAM" id="SSF81296">
    <property type="entry name" value="E set domains"/>
    <property type="match status" value="3"/>
</dbReference>
<proteinExistence type="predicted"/>
<dbReference type="InterPro" id="IPR013517">
    <property type="entry name" value="FG-GAP"/>
</dbReference>
<feature type="domain" description="IPT/TIG" evidence="2">
    <location>
        <begin position="25"/>
        <end position="106"/>
    </location>
</feature>
<sequence>MKLFTRVVFTVVTLFVVATGVKGQAPTISSFSPSSGAVGTLVTITGTNFSIIPANNIVYFGAVKAVVNSATPITLVVVVPNGATYEPITVNVNGLINYSRIPFIVTFPGRDAGFNNYLFAPKIDSMLSTLPSATPVGITKADLNLDGKIDIITANGNNSSVSIFNNTSSNGSISFSSPVNLFLGISTQAIASSDLDGDGKLDLVISNSNFSTLAILKNTSVGSNIAFASPIYVTTGSSTIDVVIGDLDNDGKEDIVAVNKTSNSLSFFKNTSTLGTISFSSNQQVNVGVNSNAISVIDLDSDGKMDLVTVNSSNNTITVLKNVTSSGVISFVNSTYQVGSNPSSIASGDIDSDGKLDLAIANYNSNTVSIFKNLSSPGSIIFDNKIDIATGSSPRNIAIADIDGDSKVDIATSNSLLRNVTTTSISFTLTTNYNFGEVFCFADINNDSKMDVLGAKYSAPDGFLSISRNRVDEPVIQSFTPTAAGEGGIVTIQGYNFLGATNVSYGGTTSASFTILSDTVITSVIGIGSKGKVSVDNVYGRGEADGFIYRPVINSFSPATAVAGSNINIAGSGFRPIAADNIVYFGAVKAVVVASSTTALNVIVPACATYGPISVTTVNNNLTGYSTRPFGLSFVNDTLSINSFAQNIDFTTGSTPIFIANGDLNNDGKSDLVTVNFGVKFSLSLFRNKSIPGTINLNNKQDIITGGIDTGSNCIRLNDLDGDGKLDIVLVNNGNAPTSFNSTFSTLRNTSTVDSIMFDIKNDYLTGYQSNPSSGAVSDIDGDGKPEVLVVNEGASTISIFKNTSTVGSISFAAKQDFPLAYGKDITINDFNGDNKPDIAIVSSLNSKISILRNTSSATSISFASKIDYSTGNNVSSNSIFSGDLDGDNKPDIVVISVPNYLISVYKNISTIDSIAFAPKIDYIIGSGAGLYSIRITDLDGDGKPDIALVNQGNTVVALKNNSTLNDIVFGLPINYVLADVTGGGRGPRSIVLGDLDGDGLPDIATANQSSSTISILKNKKTISLPLNLLTFSAQQQNNNIALTWQTTNEVNTSFFTIQRSVDGSSFSNIGKVTAKGDGSYAFADNQLPSASVVYYRLQMVDKDGSFTYSKIVSCQLSGISRALTVYPNPVKDNLFVQITSTKAEKITLQLTDLQGKLLQQEDTQVGIGNVSLSVNTSALANGSYVLVVKGSGGVQQKQFVKE</sequence>
<dbReference type="InterPro" id="IPR013783">
    <property type="entry name" value="Ig-like_fold"/>
</dbReference>
<dbReference type="Pfam" id="PF18962">
    <property type="entry name" value="Por_Secre_tail"/>
    <property type="match status" value="1"/>
</dbReference>
<feature type="domain" description="IPT/TIG" evidence="2">
    <location>
        <begin position="473"/>
        <end position="550"/>
    </location>
</feature>
<dbReference type="NCBIfam" id="TIGR04183">
    <property type="entry name" value="Por_Secre_tail"/>
    <property type="match status" value="1"/>
</dbReference>
<evidence type="ECO:0000259" key="2">
    <source>
        <dbReference type="SMART" id="SM00429"/>
    </source>
</evidence>
<dbReference type="PANTHER" id="PTHR46580">
    <property type="entry name" value="SENSOR KINASE-RELATED"/>
    <property type="match status" value="1"/>
</dbReference>
<dbReference type="InterPro" id="IPR026444">
    <property type="entry name" value="Secre_tail"/>
</dbReference>
<dbReference type="Pfam" id="PF13517">
    <property type="entry name" value="FG-GAP_3"/>
    <property type="match status" value="5"/>
</dbReference>
<dbReference type="InterPro" id="IPR028994">
    <property type="entry name" value="Integrin_alpha_N"/>
</dbReference>
<dbReference type="InterPro" id="IPR002909">
    <property type="entry name" value="IPT_dom"/>
</dbReference>
<reference evidence="4" key="1">
    <citation type="journal article" date="2019" name="Int. J. Syst. Evol. Microbiol.">
        <title>The Global Catalogue of Microorganisms (GCM) 10K type strain sequencing project: providing services to taxonomists for standard genome sequencing and annotation.</title>
        <authorList>
            <consortium name="The Broad Institute Genomics Platform"/>
            <consortium name="The Broad Institute Genome Sequencing Center for Infectious Disease"/>
            <person name="Wu L."/>
            <person name="Ma J."/>
        </authorList>
    </citation>
    <scope>NUCLEOTIDE SEQUENCE [LARGE SCALE GENOMIC DNA]</scope>
    <source>
        <strain evidence="4">CECT 8010</strain>
    </source>
</reference>
<evidence type="ECO:0000313" key="4">
    <source>
        <dbReference type="Proteomes" id="UP001595906"/>
    </source>
</evidence>
<dbReference type="Gene3D" id="2.60.40.10">
    <property type="entry name" value="Immunoglobulins"/>
    <property type="match status" value="4"/>
</dbReference>
<evidence type="ECO:0000256" key="1">
    <source>
        <dbReference type="ARBA" id="ARBA00022729"/>
    </source>
</evidence>
<organism evidence="3 4">
    <name type="scientific">Parasediminibacterium paludis</name>
    <dbReference type="NCBI Taxonomy" id="908966"/>
    <lineage>
        <taxon>Bacteria</taxon>
        <taxon>Pseudomonadati</taxon>
        <taxon>Bacteroidota</taxon>
        <taxon>Chitinophagia</taxon>
        <taxon>Chitinophagales</taxon>
        <taxon>Chitinophagaceae</taxon>
        <taxon>Parasediminibacterium</taxon>
    </lineage>
</organism>
<name>A0ABV8PT32_9BACT</name>
<dbReference type="SMART" id="SM00429">
    <property type="entry name" value="IPT"/>
    <property type="match status" value="3"/>
</dbReference>
<protein>
    <submittedName>
        <fullName evidence="3">FG-GAP-like repeat-containing protein</fullName>
    </submittedName>
</protein>
<dbReference type="SUPFAM" id="SSF69318">
    <property type="entry name" value="Integrin alpha N-terminal domain"/>
    <property type="match status" value="2"/>
</dbReference>
<accession>A0ABV8PT32</accession>
<dbReference type="Gene3D" id="2.30.30.100">
    <property type="match status" value="1"/>
</dbReference>
<dbReference type="EMBL" id="JBHSDC010000002">
    <property type="protein sequence ID" value="MFC4230749.1"/>
    <property type="molecule type" value="Genomic_DNA"/>
</dbReference>
<evidence type="ECO:0000313" key="3">
    <source>
        <dbReference type="EMBL" id="MFC4230749.1"/>
    </source>
</evidence>
<feature type="domain" description="IPT/TIG" evidence="2">
    <location>
        <begin position="551"/>
        <end position="635"/>
    </location>
</feature>
<comment type="caution">
    <text evidence="3">The sequence shown here is derived from an EMBL/GenBank/DDBJ whole genome shotgun (WGS) entry which is preliminary data.</text>
</comment>
<dbReference type="Proteomes" id="UP001595906">
    <property type="component" value="Unassembled WGS sequence"/>
</dbReference>
<gene>
    <name evidence="3" type="ORF">ACFOW1_02530</name>
</gene>
<dbReference type="CDD" id="cd00603">
    <property type="entry name" value="IPT_PCSR"/>
    <property type="match status" value="1"/>
</dbReference>
<keyword evidence="4" id="KW-1185">Reference proteome</keyword>
<dbReference type="Gene3D" id="2.130.10.130">
    <property type="entry name" value="Integrin alpha, N-terminal"/>
    <property type="match status" value="4"/>
</dbReference>